<keyword evidence="8 11" id="KW-0063">Aspartyl esterase</keyword>
<comment type="pathway">
    <text evidence="2 11">Glycan metabolism; pectin degradation; 2-dehydro-3-deoxy-D-gluconate from pectin: step 1/5.</text>
</comment>
<dbReference type="PROSITE" id="PS00503">
    <property type="entry name" value="PECTINESTERASE_2"/>
    <property type="match status" value="1"/>
</dbReference>
<evidence type="ECO:0000313" key="14">
    <source>
        <dbReference type="Proteomes" id="UP000235371"/>
    </source>
</evidence>
<dbReference type="STRING" id="1095630.A0A2J6T840"/>
<comment type="similarity">
    <text evidence="3">Belongs to the pectinesterase family.</text>
</comment>
<dbReference type="GeneID" id="36591341"/>
<dbReference type="PANTHER" id="PTHR31321:SF127">
    <property type="entry name" value="PECTINESTERASE"/>
    <property type="match status" value="1"/>
</dbReference>
<evidence type="ECO:0000256" key="5">
    <source>
        <dbReference type="ARBA" id="ARBA00022525"/>
    </source>
</evidence>
<dbReference type="UniPathway" id="UPA00545">
    <property type="reaction ID" value="UER00823"/>
</dbReference>
<dbReference type="InterPro" id="IPR000070">
    <property type="entry name" value="Pectinesterase_cat"/>
</dbReference>
<dbReference type="Proteomes" id="UP000235371">
    <property type="component" value="Unassembled WGS sequence"/>
</dbReference>
<evidence type="ECO:0000256" key="9">
    <source>
        <dbReference type="ARBA" id="ARBA00047928"/>
    </source>
</evidence>
<protein>
    <recommendedName>
        <fullName evidence="4 11">Pectinesterase</fullName>
        <ecNumber evidence="4 11">3.1.1.11</ecNumber>
    </recommendedName>
</protein>
<evidence type="ECO:0000256" key="10">
    <source>
        <dbReference type="PROSITE-ProRule" id="PRU10040"/>
    </source>
</evidence>
<keyword evidence="7 11" id="KW-0378">Hydrolase</keyword>
<dbReference type="InterPro" id="IPR033131">
    <property type="entry name" value="Pectinesterase_Asp_AS"/>
</dbReference>
<evidence type="ECO:0000256" key="6">
    <source>
        <dbReference type="ARBA" id="ARBA00022729"/>
    </source>
</evidence>
<evidence type="ECO:0000313" key="13">
    <source>
        <dbReference type="EMBL" id="PMD59197.1"/>
    </source>
</evidence>
<evidence type="ECO:0000259" key="12">
    <source>
        <dbReference type="Pfam" id="PF01095"/>
    </source>
</evidence>
<keyword evidence="11" id="KW-0961">Cell wall biogenesis/degradation</keyword>
<evidence type="ECO:0000256" key="8">
    <source>
        <dbReference type="ARBA" id="ARBA00023085"/>
    </source>
</evidence>
<evidence type="ECO:0000256" key="7">
    <source>
        <dbReference type="ARBA" id="ARBA00022801"/>
    </source>
</evidence>
<keyword evidence="5 11" id="KW-0964">Secreted</keyword>
<feature type="chain" id="PRO_5014212132" description="Pectinesterase" evidence="11">
    <location>
        <begin position="17"/>
        <end position="386"/>
    </location>
</feature>
<dbReference type="OrthoDB" id="1546079at2759"/>
<dbReference type="AlphaFoldDB" id="A0A2J6T840"/>
<feature type="signal peptide" evidence="11">
    <location>
        <begin position="1"/>
        <end position="16"/>
    </location>
</feature>
<dbReference type="GO" id="GO:0042545">
    <property type="term" value="P:cell wall modification"/>
    <property type="evidence" value="ECO:0007669"/>
    <property type="project" value="UniProtKB-UniRule"/>
</dbReference>
<feature type="active site" evidence="10">
    <location>
        <position position="233"/>
    </location>
</feature>
<organism evidence="13 14">
    <name type="scientific">Hyaloscypha bicolor E</name>
    <dbReference type="NCBI Taxonomy" id="1095630"/>
    <lineage>
        <taxon>Eukaryota</taxon>
        <taxon>Fungi</taxon>
        <taxon>Dikarya</taxon>
        <taxon>Ascomycota</taxon>
        <taxon>Pezizomycotina</taxon>
        <taxon>Leotiomycetes</taxon>
        <taxon>Helotiales</taxon>
        <taxon>Hyaloscyphaceae</taxon>
        <taxon>Hyaloscypha</taxon>
        <taxon>Hyaloscypha bicolor</taxon>
    </lineage>
</organism>
<keyword evidence="6 11" id="KW-0732">Signal</keyword>
<dbReference type="InterPro" id="IPR012334">
    <property type="entry name" value="Pectin_lyas_fold"/>
</dbReference>
<gene>
    <name evidence="13" type="ORF">K444DRAFT_630811</name>
</gene>
<sequence>MRFVVFFAVLVGGVWAAPQLERRACSHDNCLRAMIGSSAVAAPSSSSSSSSVVSSTASSAPPWVKTTAPSGAIIVDGTSPFTPGSFPTVQGGVNALSLTTTNPQVLFIYPGTYVEQVYIPPLISNLTVQGWTPDSRSYEANTATITFNLALLNVSSDDETATVRQWNPNTKFYNLNIANTFGHVNKNGQNLAVSAHTTNQGYYGVQLWGYQDTLLANTGNQLYAKSLIVGAIDFIFGQTATAWFDKIDIRTIAAGCITASGRSSAANPSWYVINNSTVAGINDTIPAGTNFLGRPWDSFARVVFQNTSLSDVIAPAGWRVWSTSVGGATNIGNVTFAEYGNYGPGSVLNEGPRASFSEQLDAPVRIESILGAAYRDEWWVDLSYLD</sequence>
<dbReference type="RefSeq" id="XP_024736101.1">
    <property type="nucleotide sequence ID" value="XM_024883264.1"/>
</dbReference>
<dbReference type="EC" id="3.1.1.11" evidence="4 11"/>
<proteinExistence type="inferred from homology"/>
<feature type="domain" description="Pectinesterase catalytic" evidence="12">
    <location>
        <begin position="84"/>
        <end position="348"/>
    </location>
</feature>
<dbReference type="Gene3D" id="2.160.20.10">
    <property type="entry name" value="Single-stranded right-handed beta-helix, Pectin lyase-like"/>
    <property type="match status" value="1"/>
</dbReference>
<dbReference type="PANTHER" id="PTHR31321">
    <property type="entry name" value="ACYL-COA THIOESTER HYDROLASE YBHC-RELATED"/>
    <property type="match status" value="1"/>
</dbReference>
<dbReference type="InterPro" id="IPR011050">
    <property type="entry name" value="Pectin_lyase_fold/virulence"/>
</dbReference>
<evidence type="ECO:0000256" key="1">
    <source>
        <dbReference type="ARBA" id="ARBA00004613"/>
    </source>
</evidence>
<comment type="catalytic activity">
    <reaction evidence="9 11">
        <text>[(1-&gt;4)-alpha-D-galacturonosyl methyl ester](n) + n H2O = [(1-&gt;4)-alpha-D-galacturonosyl](n) + n methanol + n H(+)</text>
        <dbReference type="Rhea" id="RHEA:22380"/>
        <dbReference type="Rhea" id="RHEA-COMP:14570"/>
        <dbReference type="Rhea" id="RHEA-COMP:14573"/>
        <dbReference type="ChEBI" id="CHEBI:15377"/>
        <dbReference type="ChEBI" id="CHEBI:15378"/>
        <dbReference type="ChEBI" id="CHEBI:17790"/>
        <dbReference type="ChEBI" id="CHEBI:140522"/>
        <dbReference type="ChEBI" id="CHEBI:140523"/>
        <dbReference type="EC" id="3.1.1.11"/>
    </reaction>
</comment>
<accession>A0A2J6T840</accession>
<evidence type="ECO:0000256" key="11">
    <source>
        <dbReference type="RuleBase" id="RU000589"/>
    </source>
</evidence>
<name>A0A2J6T840_9HELO</name>
<dbReference type="FunFam" id="2.160.20.10:FF:000014">
    <property type="entry name" value="Pectinesterase"/>
    <property type="match status" value="1"/>
</dbReference>
<dbReference type="GO" id="GO:0045490">
    <property type="term" value="P:pectin catabolic process"/>
    <property type="evidence" value="ECO:0007669"/>
    <property type="project" value="UniProtKB-UniRule"/>
</dbReference>
<reference evidence="13 14" key="1">
    <citation type="submission" date="2016-04" db="EMBL/GenBank/DDBJ databases">
        <title>A degradative enzymes factory behind the ericoid mycorrhizal symbiosis.</title>
        <authorList>
            <consortium name="DOE Joint Genome Institute"/>
            <person name="Martino E."/>
            <person name="Morin E."/>
            <person name="Grelet G."/>
            <person name="Kuo A."/>
            <person name="Kohler A."/>
            <person name="Daghino S."/>
            <person name="Barry K."/>
            <person name="Choi C."/>
            <person name="Cichocki N."/>
            <person name="Clum A."/>
            <person name="Copeland A."/>
            <person name="Hainaut M."/>
            <person name="Haridas S."/>
            <person name="Labutti K."/>
            <person name="Lindquist E."/>
            <person name="Lipzen A."/>
            <person name="Khouja H.-R."/>
            <person name="Murat C."/>
            <person name="Ohm R."/>
            <person name="Olson A."/>
            <person name="Spatafora J."/>
            <person name="Veneault-Fourrey C."/>
            <person name="Henrissat B."/>
            <person name="Grigoriev I."/>
            <person name="Martin F."/>
            <person name="Perotto S."/>
        </authorList>
    </citation>
    <scope>NUCLEOTIDE SEQUENCE [LARGE SCALE GENOMIC DNA]</scope>
    <source>
        <strain evidence="13 14">E</strain>
    </source>
</reference>
<comment type="function">
    <text evidence="11">Involved in maceration and soft-rotting of plant tissue.</text>
</comment>
<keyword evidence="14" id="KW-1185">Reference proteome</keyword>
<evidence type="ECO:0000256" key="4">
    <source>
        <dbReference type="ARBA" id="ARBA00013229"/>
    </source>
</evidence>
<dbReference type="GO" id="GO:0005576">
    <property type="term" value="C:extracellular region"/>
    <property type="evidence" value="ECO:0007669"/>
    <property type="project" value="UniProtKB-SubCell"/>
</dbReference>
<dbReference type="EMBL" id="KZ613817">
    <property type="protein sequence ID" value="PMD59197.1"/>
    <property type="molecule type" value="Genomic_DNA"/>
</dbReference>
<dbReference type="GO" id="GO:0030599">
    <property type="term" value="F:pectinesterase activity"/>
    <property type="evidence" value="ECO:0007669"/>
    <property type="project" value="UniProtKB-UniRule"/>
</dbReference>
<evidence type="ECO:0000256" key="3">
    <source>
        <dbReference type="ARBA" id="ARBA00008891"/>
    </source>
</evidence>
<dbReference type="InParanoid" id="A0A2J6T840"/>
<dbReference type="Pfam" id="PF01095">
    <property type="entry name" value="Pectinesterase"/>
    <property type="match status" value="1"/>
</dbReference>
<comment type="subcellular location">
    <subcellularLocation>
        <location evidence="1 11">Secreted</location>
    </subcellularLocation>
</comment>
<evidence type="ECO:0000256" key="2">
    <source>
        <dbReference type="ARBA" id="ARBA00005184"/>
    </source>
</evidence>
<dbReference type="SUPFAM" id="SSF51126">
    <property type="entry name" value="Pectin lyase-like"/>
    <property type="match status" value="1"/>
</dbReference>